<organism evidence="2 3">
    <name type="scientific">Pendulispora rubella</name>
    <dbReference type="NCBI Taxonomy" id="2741070"/>
    <lineage>
        <taxon>Bacteria</taxon>
        <taxon>Pseudomonadati</taxon>
        <taxon>Myxococcota</taxon>
        <taxon>Myxococcia</taxon>
        <taxon>Myxococcales</taxon>
        <taxon>Sorangiineae</taxon>
        <taxon>Pendulisporaceae</taxon>
        <taxon>Pendulispora</taxon>
    </lineage>
</organism>
<dbReference type="Proteomes" id="UP001374803">
    <property type="component" value="Chromosome"/>
</dbReference>
<accession>A0ABZ2LI84</accession>
<keyword evidence="3" id="KW-1185">Reference proteome</keyword>
<reference evidence="2" key="1">
    <citation type="submission" date="2021-12" db="EMBL/GenBank/DDBJ databases">
        <title>Discovery of the Pendulisporaceae a myxobacterial family with distinct sporulation behavior and unique specialized metabolism.</title>
        <authorList>
            <person name="Garcia R."/>
            <person name="Popoff A."/>
            <person name="Bader C.D."/>
            <person name="Loehr J."/>
            <person name="Walesch S."/>
            <person name="Walt C."/>
            <person name="Boldt J."/>
            <person name="Bunk B."/>
            <person name="Haeckl F.J.F.P.J."/>
            <person name="Gunesch A.P."/>
            <person name="Birkelbach J."/>
            <person name="Nuebel U."/>
            <person name="Pietschmann T."/>
            <person name="Bach T."/>
            <person name="Mueller R."/>
        </authorList>
    </citation>
    <scope>NUCLEOTIDE SEQUENCE</scope>
    <source>
        <strain evidence="2">MSr11367</strain>
    </source>
</reference>
<sequence length="770" mass="83506">MRKTHSLLWTACFAAVGSMTIGGCGSSSGGQAEEETGEINASLHRAQGCGDLLDDLKRDTRLKMEKSIDQQISWLQQCLLTGCGYDKGGVGMDSGSNGAPPTAGGAGGDSRGEAATSYSQTNTQVNGVDEADFVKNDGKYIYVLHGRAFKVLNAWPSKELKESSTFDIEGNPSEMFVADGKVVIYSYVNGVDVFTAAGVSPKNRLQSYYGYGFVGDVAATEKGGAPAGGGSSTPYVPLTKMTVLALDGTTPKVTREVYFEGGYLDARRVGPHVRTVLQGYAYGPRLKYSYYDLYPYTPQGPNKSPTISEQLAALQEVRAQNEAAIDASTLADYLPYTFVKTAEGTKAQTVACEDFYVPTVGSTESGISEVVSIDLNDANAAPKESAILGRADTVYGGTDTLYLATRAWNWPSFSWRAGSVPSGEQPALPVRAISSARTHIHKFEFKTDAKFPNYQASGTLKGSIKDQFSLDDQDGYLRVATTESRTYIDAKGRYFWPNQTLDANGEPTPDSQTNQWPRSVNQLAVLQQNDARLLPAGKVENLAPNESIFSVRFVGSRGYVVTFRRVDPLFVFDLSSPQNPKVLAALKIPGFSEYMHPIDERHILTIGRDGDQQGRARALQLQIFDVADGANPVLKHRYTFESGTYGASEAEYDHKAFTYFADKKLLAFPYYSYGSTSMTSTLELFKVDVGAGITKLTSIDQSPLVAQHGQGYCGGYYRPSVRRGIFLEDYAYAISYGGLVVRNAAKLDEPAVTLALPSPQINNGYGPVCY</sequence>
<dbReference type="PROSITE" id="PS51257">
    <property type="entry name" value="PROKAR_LIPOPROTEIN"/>
    <property type="match status" value="1"/>
</dbReference>
<proteinExistence type="predicted"/>
<feature type="region of interest" description="Disordered" evidence="1">
    <location>
        <begin position="92"/>
        <end position="119"/>
    </location>
</feature>
<evidence type="ECO:0000313" key="2">
    <source>
        <dbReference type="EMBL" id="WXB09481.1"/>
    </source>
</evidence>
<dbReference type="Pfam" id="PF09826">
    <property type="entry name" value="Beta_propel"/>
    <property type="match status" value="1"/>
</dbReference>
<dbReference type="RefSeq" id="WP_394839155.1">
    <property type="nucleotide sequence ID" value="NZ_CP089929.1"/>
</dbReference>
<dbReference type="InterPro" id="IPR019198">
    <property type="entry name" value="Beta_propeller_containing"/>
</dbReference>
<name>A0ABZ2LI84_9BACT</name>
<gene>
    <name evidence="2" type="ORF">LVJ94_19900</name>
</gene>
<dbReference type="EMBL" id="CP089983">
    <property type="protein sequence ID" value="WXB09481.1"/>
    <property type="molecule type" value="Genomic_DNA"/>
</dbReference>
<evidence type="ECO:0000256" key="1">
    <source>
        <dbReference type="SAM" id="MobiDB-lite"/>
    </source>
</evidence>
<evidence type="ECO:0000313" key="3">
    <source>
        <dbReference type="Proteomes" id="UP001374803"/>
    </source>
</evidence>
<protein>
    <submittedName>
        <fullName evidence="2">Beta-propeller domain-containing protein</fullName>
    </submittedName>
</protein>